<dbReference type="EMBL" id="DQ333197">
    <property type="protein sequence ID" value="ABC60222.1"/>
    <property type="molecule type" value="Genomic_DNA"/>
</dbReference>
<sequence length="833" mass="92306">MKKLLSILTITTLTTSIPAPLLAAVPLTNTLTSNSNNEYLSIKEMNGATGITISSQICFAIDNSNTIYFNTDNGIYKLTAGSTTATKINDINDYVRSIDIDSDNNIYFGTNNGAFVLKQGSTTSTKINGISGNVLSIAVDSKDNIYFGTNNGAFVLKQGETTPTKINDINYYVRSIDIDSDNNIYFGTNNGAFVLKQGETTPTKINDINDYVYSIAVDSKDNIYFRTNNGAFVLKQGSTTSTKINGISGNVVSIAVDSKDNIYFGTNNGAFVLKQGSTTSTKINGINDYVLSIAVDSKDNIYFGTDDGIYVLQTALSWLKTQSQFNLVDSTKTQTWTRSDLLSVDGELNIDIVNPNIDKVVFDNVQQGQTSKQWKINVKPETTPRDHNLQVFFTLEGKQYKSEIIVSMQAKINPPTTSKQENLSNVIKFGDDNNLGNIIDNNDNTIEAKIQQLNSRIVDFSQIEITNKDNNKATLTAKPDSKSYIGSVDITYNVVPTTIVDLKIDVIPTSSQATVVKDYLGQIDTSKMTNPVNTFYYTSSESTIKLLKPTSSSVITGIVYGCDEHWNKTSQSNTIDPINGIKLDGSQLATKDGKYIVELSDNLGYTNNVYLQITSKQTISNYFDINNGKQFEQWAEASGYDNIRGYSAIQLNNLFKKSKNWQQLASDSQFATAVAEWFKTNGKLLSTESLTKEKVVEQLKTQIPSDIKIDKVNTNNYDVNKVEFDLNESEFKPNDKGNITVKYGTATSEQFSLQIKNSSSTYNNKGGDSKLWIIGLVVGVLAGLALFGWLFKRFVFDKYFLPKIKKRRHLKLVEQIKKEETEKEAENNKGGDE</sequence>
<organism evidence="3">
    <name type="scientific">Spiroplasma kunkelii CR2-3x</name>
    <dbReference type="NCBI Taxonomy" id="273035"/>
    <lineage>
        <taxon>Bacteria</taxon>
        <taxon>Bacillati</taxon>
        <taxon>Mycoplasmatota</taxon>
        <taxon>Mollicutes</taxon>
        <taxon>Entomoplasmatales</taxon>
        <taxon>Spiroplasmataceae</taxon>
        <taxon>Spiroplasma</taxon>
    </lineage>
</organism>
<keyword evidence="1" id="KW-0472">Membrane</keyword>
<evidence type="ECO:0000313" key="3">
    <source>
        <dbReference type="EMBL" id="ABC60222.1"/>
    </source>
</evidence>
<proteinExistence type="predicted"/>
<protein>
    <submittedName>
        <fullName evidence="3">Arp2</fullName>
    </submittedName>
</protein>
<evidence type="ECO:0000256" key="2">
    <source>
        <dbReference type="SAM" id="SignalP"/>
    </source>
</evidence>
<feature type="signal peptide" evidence="2">
    <location>
        <begin position="1"/>
        <end position="23"/>
    </location>
</feature>
<dbReference type="Gene3D" id="2.130.10.10">
    <property type="entry name" value="YVTN repeat-like/Quinoprotein amine dehydrogenase"/>
    <property type="match status" value="2"/>
</dbReference>
<accession>A0SEG2</accession>
<feature type="chain" id="PRO_5002630588" evidence="2">
    <location>
        <begin position="24"/>
        <end position="833"/>
    </location>
</feature>
<reference evidence="3" key="1">
    <citation type="journal article" date="2006" name="Plant Dis.">
        <title>Characterization of a Novel Adhesin-like Gene and Design of a Real-Time PCR for Rapid, Sensitive, and Specific Detection of Spiroplasma kunkelii.</title>
        <authorList>
            <person name="Wei W."/>
            <person name="Opgenorth D.C."/>
            <person name="Davis R.E."/>
            <person name="Chang C.-J."/>
            <person name="Summers C.G."/>
            <person name="Zhao Y."/>
        </authorList>
    </citation>
    <scope>NUCLEOTIDE SEQUENCE</scope>
    <source>
        <strain evidence="3">CR2-3x</strain>
    </source>
</reference>
<keyword evidence="1" id="KW-1133">Transmembrane helix</keyword>
<name>A0SEG2_SPIKU</name>
<keyword evidence="1" id="KW-0812">Transmembrane</keyword>
<dbReference type="InterPro" id="IPR015943">
    <property type="entry name" value="WD40/YVTN_repeat-like_dom_sf"/>
</dbReference>
<feature type="transmembrane region" description="Helical" evidence="1">
    <location>
        <begin position="771"/>
        <end position="791"/>
    </location>
</feature>
<keyword evidence="2" id="KW-0732">Signal</keyword>
<evidence type="ECO:0000256" key="1">
    <source>
        <dbReference type="SAM" id="Phobius"/>
    </source>
</evidence>
<dbReference type="AlphaFoldDB" id="A0SEG2"/>
<dbReference type="SUPFAM" id="SSF63829">
    <property type="entry name" value="Calcium-dependent phosphotriesterase"/>
    <property type="match status" value="2"/>
</dbReference>